<reference evidence="3" key="1">
    <citation type="submission" date="2021-01" db="EMBL/GenBank/DDBJ databases">
        <authorList>
            <consortium name="Genoscope - CEA"/>
            <person name="William W."/>
        </authorList>
    </citation>
    <scope>NUCLEOTIDE SEQUENCE</scope>
</reference>
<keyword evidence="2" id="KW-0812">Transmembrane</keyword>
<proteinExistence type="predicted"/>
<accession>A0A8S1UE93</accession>
<evidence type="ECO:0000313" key="4">
    <source>
        <dbReference type="Proteomes" id="UP000683925"/>
    </source>
</evidence>
<dbReference type="InterPro" id="IPR052387">
    <property type="entry name" value="Fibrocystin"/>
</dbReference>
<dbReference type="AlphaFoldDB" id="A0A8S1UE93"/>
<dbReference type="PANTHER" id="PTHR46769:SF2">
    <property type="entry name" value="FIBROCYSTIN-L ISOFORM 2 PRECURSOR-RELATED"/>
    <property type="match status" value="1"/>
</dbReference>
<dbReference type="EMBL" id="CAJJDP010000042">
    <property type="protein sequence ID" value="CAD8162684.1"/>
    <property type="molecule type" value="Genomic_DNA"/>
</dbReference>
<evidence type="ECO:0000313" key="3">
    <source>
        <dbReference type="EMBL" id="CAD8162684.1"/>
    </source>
</evidence>
<dbReference type="Proteomes" id="UP000683925">
    <property type="component" value="Unassembled WGS sequence"/>
</dbReference>
<feature type="transmembrane region" description="Helical" evidence="2">
    <location>
        <begin position="803"/>
        <end position="824"/>
    </location>
</feature>
<protein>
    <submittedName>
        <fullName evidence="3">Uncharacterized protein</fullName>
    </submittedName>
</protein>
<keyword evidence="2" id="KW-1133">Transmembrane helix</keyword>
<evidence type="ECO:0000256" key="2">
    <source>
        <dbReference type="SAM" id="Phobius"/>
    </source>
</evidence>
<name>A0A8S1UE93_PAROT</name>
<dbReference type="OrthoDB" id="446578at2759"/>
<gene>
    <name evidence="3" type="ORF">POCTA_138.1.T0420078</name>
</gene>
<organism evidence="3 4">
    <name type="scientific">Paramecium octaurelia</name>
    <dbReference type="NCBI Taxonomy" id="43137"/>
    <lineage>
        <taxon>Eukaryota</taxon>
        <taxon>Sar</taxon>
        <taxon>Alveolata</taxon>
        <taxon>Ciliophora</taxon>
        <taxon>Intramacronucleata</taxon>
        <taxon>Oligohymenophorea</taxon>
        <taxon>Peniculida</taxon>
        <taxon>Parameciidae</taxon>
        <taxon>Paramecium</taxon>
    </lineage>
</organism>
<dbReference type="PANTHER" id="PTHR46769">
    <property type="entry name" value="POLYCYSTIC KIDNEY AND HEPATIC DISEASE 1 (AUTOSOMAL RECESSIVE)-LIKE 1"/>
    <property type="match status" value="1"/>
</dbReference>
<keyword evidence="1" id="KW-0732">Signal</keyword>
<sequence length="879" mass="99419">MKNNIGQLDMRTLVVHLSRKIKIQNPDLRQGGTIQIVHGLIENDIYIGQIQLQGVELVNFGQLEKAGLTIENVFTQASQTSSIVGCSFHEGQGKFLRISNSNKISVLGNVFYSGIKALVEIVDQKYLIFKNNILIHVKKAGPSNWAVLANFIFSKSNLNILRSNLDITENIGQGSEDTGFYIVSTQCNQIDQANIYNNVCSSAQNACFAVVQRNSACDAISDLYAYHSKIGIMFSVNSRQLEIKKFITAENKINIILKGSSINEMNNVIKISDGYITAIARPTCITCYENIDVNYCSSTLGMQLATMSSQSFLPTVDNLQSDQFDWINTKQVIDLRVLVNNLEFNQFKVNNNQVPNCVENAVFRQHPQAIDMTGRHYLKNTLCTDCEFESLLYRLRDSDFNKIGLYGGCGSMECTGQKNILIEDLTGDFFGEIGQGISNNTEFGQYAKYCKRIEQWNGYWCPGRNIQVLYFMSTAPEQNTRLYSPVILSDGTNKNILNSCYEWNWIESRPQFTRQSKFIGLVSANSKIMLNTTGLQPTSSKFWLSQNSEVDVQDQVIISIKFDIKLMPKLFKNGIIISPSLLDSCGSYNYSFTKNKLEFTLTQQPDCYVEVKLFNYIAIKQKFLANPKLNCIHFLLTMKRFYQIDTQSTVCSNNIDESRRRLGESDLVEITFEWAIIDDAQPGTPEAYGSEERLSKYVDKLSQFTADPDLGIYEILSQSYESYILTDINLPSSEPTELLDTTISNPIVQNNTNNSDTSFQDLDIISINENESVNQDKNNNGKVIISKDSEPFDDNDQDQEQSLIIILSIVVPLVFIILITLLCIRRVQQRKNQVVIPTIQIQQNETTNNKLPETTFMGRSALKTPKADYNENIQFVTKI</sequence>
<evidence type="ECO:0000256" key="1">
    <source>
        <dbReference type="ARBA" id="ARBA00022729"/>
    </source>
</evidence>
<keyword evidence="4" id="KW-1185">Reference proteome</keyword>
<keyword evidence="2" id="KW-0472">Membrane</keyword>
<comment type="caution">
    <text evidence="3">The sequence shown here is derived from an EMBL/GenBank/DDBJ whole genome shotgun (WGS) entry which is preliminary data.</text>
</comment>